<dbReference type="OrthoDB" id="1524823at2"/>
<protein>
    <submittedName>
        <fullName evidence="2">Integral membrane protein</fullName>
    </submittedName>
</protein>
<reference evidence="2 3" key="1">
    <citation type="journal article" date="2016" name="Genome Announc.">
        <title>Complete Genome Sequence of Aurantimicrobium minutum Type Strain KNCT, a Planktonic Ultramicrobacterium Isolated from River Water.</title>
        <authorList>
            <person name="Nakai R."/>
            <person name="Fujisawa T."/>
            <person name="Nakamura Y."/>
            <person name="Nishide H."/>
            <person name="Uchiyama I."/>
            <person name="Baba T."/>
            <person name="Toyoda A."/>
            <person name="Fujiyama A."/>
            <person name="Naganuma T."/>
            <person name="Niki H."/>
        </authorList>
    </citation>
    <scope>NUCLEOTIDE SEQUENCE [LARGE SCALE GENOMIC DNA]</scope>
    <source>
        <strain evidence="2 3">KNC</strain>
    </source>
</reference>
<dbReference type="AlphaFoldDB" id="A0A173LXU5"/>
<keyword evidence="1" id="KW-0472">Membrane</keyword>
<name>A0A173LXU5_9MICO</name>
<gene>
    <name evidence="2" type="ORF">AUMI_111300</name>
</gene>
<dbReference type="RefSeq" id="WP_096382364.1">
    <property type="nucleotide sequence ID" value="NZ_AP017457.1"/>
</dbReference>
<dbReference type="EMBL" id="AP017457">
    <property type="protein sequence ID" value="BAU99672.1"/>
    <property type="molecule type" value="Genomic_DNA"/>
</dbReference>
<dbReference type="KEGG" id="amin:AUMI_111300"/>
<feature type="transmembrane region" description="Helical" evidence="1">
    <location>
        <begin position="6"/>
        <end position="30"/>
    </location>
</feature>
<evidence type="ECO:0000256" key="1">
    <source>
        <dbReference type="SAM" id="Phobius"/>
    </source>
</evidence>
<feature type="transmembrane region" description="Helical" evidence="1">
    <location>
        <begin position="81"/>
        <end position="100"/>
    </location>
</feature>
<sequence length="131" mass="13668">MTTLVTTAALIQALISLGVAGFQIAVLSGAPWGEYTLGGQNPGKLPGQLRIAAAVSAIVMLAQCGHYLAQAGILTPALSPGQNAIVNWFWFGFAVLGLIVNSISRSKKERNLWVPVLLVSAICTLIVALNV</sequence>
<evidence type="ECO:0000313" key="2">
    <source>
        <dbReference type="EMBL" id="BAU99672.1"/>
    </source>
</evidence>
<evidence type="ECO:0000313" key="3">
    <source>
        <dbReference type="Proteomes" id="UP000243847"/>
    </source>
</evidence>
<feature type="transmembrane region" description="Helical" evidence="1">
    <location>
        <begin position="112"/>
        <end position="129"/>
    </location>
</feature>
<keyword evidence="1" id="KW-1133">Transmembrane helix</keyword>
<feature type="transmembrane region" description="Helical" evidence="1">
    <location>
        <begin position="51"/>
        <end position="69"/>
    </location>
</feature>
<proteinExistence type="predicted"/>
<keyword evidence="1" id="KW-0812">Transmembrane</keyword>
<accession>A0A173LXU5</accession>
<dbReference type="GeneID" id="80452320"/>
<organism evidence="2 3">
    <name type="scientific">Aurantimicrobium minutum</name>
    <dbReference type="NCBI Taxonomy" id="708131"/>
    <lineage>
        <taxon>Bacteria</taxon>
        <taxon>Bacillati</taxon>
        <taxon>Actinomycetota</taxon>
        <taxon>Actinomycetes</taxon>
        <taxon>Micrococcales</taxon>
        <taxon>Microbacteriaceae</taxon>
        <taxon>Aurantimicrobium</taxon>
    </lineage>
</organism>
<dbReference type="Proteomes" id="UP000243847">
    <property type="component" value="Chromosome sequence1"/>
</dbReference>